<dbReference type="InterPro" id="IPR013983">
    <property type="entry name" value="Ald_Fedxn_OxRdtase_N"/>
</dbReference>
<dbReference type="EMBL" id="BART01017756">
    <property type="protein sequence ID" value="GAG81599.1"/>
    <property type="molecule type" value="Genomic_DNA"/>
</dbReference>
<reference evidence="2" key="1">
    <citation type="journal article" date="2014" name="Front. Microbiol.">
        <title>High frequency of phylogenetically diverse reductive dehalogenase-homologous genes in deep subseafloor sedimentary metagenomes.</title>
        <authorList>
            <person name="Kawai M."/>
            <person name="Futagami T."/>
            <person name="Toyoda A."/>
            <person name="Takaki Y."/>
            <person name="Nishi S."/>
            <person name="Hori S."/>
            <person name="Arai W."/>
            <person name="Tsubouchi T."/>
            <person name="Morono Y."/>
            <person name="Uchiyama I."/>
            <person name="Ito T."/>
            <person name="Fujiyama A."/>
            <person name="Inagaki F."/>
            <person name="Takami H."/>
        </authorList>
    </citation>
    <scope>NUCLEOTIDE SEQUENCE</scope>
    <source>
        <strain evidence="2">Expedition CK06-06</strain>
    </source>
</reference>
<dbReference type="PANTHER" id="PTHR30038">
    <property type="entry name" value="ALDEHYDE FERREDOXIN OXIDOREDUCTASE"/>
    <property type="match status" value="1"/>
</dbReference>
<dbReference type="Pfam" id="PF02730">
    <property type="entry name" value="AFOR_N"/>
    <property type="match status" value="1"/>
</dbReference>
<proteinExistence type="predicted"/>
<dbReference type="SMART" id="SM00790">
    <property type="entry name" value="AFOR_N"/>
    <property type="match status" value="1"/>
</dbReference>
<organism evidence="2">
    <name type="scientific">marine sediment metagenome</name>
    <dbReference type="NCBI Taxonomy" id="412755"/>
    <lineage>
        <taxon>unclassified sequences</taxon>
        <taxon>metagenomes</taxon>
        <taxon>ecological metagenomes</taxon>
    </lineage>
</organism>
<feature type="domain" description="Aldehyde ferredoxin oxidoreductase N-terminal" evidence="1">
    <location>
        <begin position="1"/>
        <end position="113"/>
    </location>
</feature>
<dbReference type="InterPro" id="IPR036503">
    <property type="entry name" value="Ald_Fedxn_OxRdtase_N_sf"/>
</dbReference>
<dbReference type="PANTHER" id="PTHR30038:SF0">
    <property type="entry name" value="TUNGSTEN-CONTAINING ALDEHYDE FERREDOXIN OXIDOREDUCTASE"/>
    <property type="match status" value="1"/>
</dbReference>
<dbReference type="GO" id="GO:0016625">
    <property type="term" value="F:oxidoreductase activity, acting on the aldehyde or oxo group of donors, iron-sulfur protein as acceptor"/>
    <property type="evidence" value="ECO:0007669"/>
    <property type="project" value="InterPro"/>
</dbReference>
<dbReference type="SUPFAM" id="SSF56228">
    <property type="entry name" value="Aldehyde ferredoxin oxidoreductase, N-terminal domain"/>
    <property type="match status" value="1"/>
</dbReference>
<protein>
    <recommendedName>
        <fullName evidence="1">Aldehyde ferredoxin oxidoreductase N-terminal domain-containing protein</fullName>
    </recommendedName>
</protein>
<sequence length="113" mass="11994">MFMTGLFCGSNAPTSGRFVVCAKSPLTGIWGESNCGGFFGPELRKTGYDGIVIKGVSENPVYLDINENGAEIKDASDLWGKGIFETSKVLKEKSGSPLTRVACIGQAGENLVR</sequence>
<name>X1AHW7_9ZZZZ</name>
<comment type="caution">
    <text evidence="2">The sequence shown here is derived from an EMBL/GenBank/DDBJ whole genome shotgun (WGS) entry which is preliminary data.</text>
</comment>
<gene>
    <name evidence="2" type="ORF">S01H4_33694</name>
</gene>
<evidence type="ECO:0000259" key="1">
    <source>
        <dbReference type="SMART" id="SM00790"/>
    </source>
</evidence>
<dbReference type="GO" id="GO:0051536">
    <property type="term" value="F:iron-sulfur cluster binding"/>
    <property type="evidence" value="ECO:0007669"/>
    <property type="project" value="InterPro"/>
</dbReference>
<dbReference type="InterPro" id="IPR051919">
    <property type="entry name" value="W-dependent_AOR"/>
</dbReference>
<accession>X1AHW7</accession>
<dbReference type="Gene3D" id="3.60.9.10">
    <property type="entry name" value="Aldehyde ferredoxin oxidoreductase, N-terminal domain"/>
    <property type="match status" value="1"/>
</dbReference>
<dbReference type="AlphaFoldDB" id="X1AHW7"/>
<evidence type="ECO:0000313" key="2">
    <source>
        <dbReference type="EMBL" id="GAG81599.1"/>
    </source>
</evidence>